<reference evidence="3" key="2">
    <citation type="journal article" date="2017" name="Nat. Plants">
        <title>The Aegilops tauschii genome reveals multiple impacts of transposons.</title>
        <authorList>
            <person name="Zhao G."/>
            <person name="Zou C."/>
            <person name="Li K."/>
            <person name="Wang K."/>
            <person name="Li T."/>
            <person name="Gao L."/>
            <person name="Zhang X."/>
            <person name="Wang H."/>
            <person name="Yang Z."/>
            <person name="Liu X."/>
            <person name="Jiang W."/>
            <person name="Mao L."/>
            <person name="Kong X."/>
            <person name="Jiao Y."/>
            <person name="Jia J."/>
        </authorList>
    </citation>
    <scope>NUCLEOTIDE SEQUENCE [LARGE SCALE GENOMIC DNA]</scope>
    <source>
        <strain evidence="3">cv. AL8/78</strain>
    </source>
</reference>
<dbReference type="Gramene" id="AET3Gv20001900.1">
    <property type="protein sequence ID" value="AET3Gv20001900.1"/>
    <property type="gene ID" value="AET3Gv20001900"/>
</dbReference>
<reference evidence="2" key="4">
    <citation type="submission" date="2019-03" db="UniProtKB">
        <authorList>
            <consortium name="EnsemblPlants"/>
        </authorList>
    </citation>
    <scope>IDENTIFICATION</scope>
</reference>
<reference evidence="2" key="3">
    <citation type="journal article" date="2017" name="Nature">
        <title>Genome sequence of the progenitor of the wheat D genome Aegilops tauschii.</title>
        <authorList>
            <person name="Luo M.C."/>
            <person name="Gu Y.Q."/>
            <person name="Puiu D."/>
            <person name="Wang H."/>
            <person name="Twardziok S.O."/>
            <person name="Deal K.R."/>
            <person name="Huo N."/>
            <person name="Zhu T."/>
            <person name="Wang L."/>
            <person name="Wang Y."/>
            <person name="McGuire P.E."/>
            <person name="Liu S."/>
            <person name="Long H."/>
            <person name="Ramasamy R.K."/>
            <person name="Rodriguez J.C."/>
            <person name="Van S.L."/>
            <person name="Yuan L."/>
            <person name="Wang Z."/>
            <person name="Xia Z."/>
            <person name="Xiao L."/>
            <person name="Anderson O.D."/>
            <person name="Ouyang S."/>
            <person name="Liang Y."/>
            <person name="Zimin A.V."/>
            <person name="Pertea G."/>
            <person name="Qi P."/>
            <person name="Bennetzen J.L."/>
            <person name="Dai X."/>
            <person name="Dawson M.W."/>
            <person name="Muller H.G."/>
            <person name="Kugler K."/>
            <person name="Rivarola-Duarte L."/>
            <person name="Spannagl M."/>
            <person name="Mayer K.F.X."/>
            <person name="Lu F.H."/>
            <person name="Bevan M.W."/>
            <person name="Leroy P."/>
            <person name="Li P."/>
            <person name="You F.M."/>
            <person name="Sun Q."/>
            <person name="Liu Z."/>
            <person name="Lyons E."/>
            <person name="Wicker T."/>
            <person name="Salzberg S.L."/>
            <person name="Devos K.M."/>
            <person name="Dvorak J."/>
        </authorList>
    </citation>
    <scope>NUCLEOTIDE SEQUENCE [LARGE SCALE GENOMIC DNA]</scope>
    <source>
        <strain evidence="2">cv. AL8/78</strain>
    </source>
</reference>
<reference evidence="2" key="5">
    <citation type="journal article" date="2021" name="G3 (Bethesda)">
        <title>Aegilops tauschii genome assembly Aet v5.0 features greater sequence contiguity and improved annotation.</title>
        <authorList>
            <person name="Wang L."/>
            <person name="Zhu T."/>
            <person name="Rodriguez J.C."/>
            <person name="Deal K.R."/>
            <person name="Dubcovsky J."/>
            <person name="McGuire P.E."/>
            <person name="Lux T."/>
            <person name="Spannagl M."/>
            <person name="Mayer K.F.X."/>
            <person name="Baldrich P."/>
            <person name="Meyers B.C."/>
            <person name="Huo N."/>
            <person name="Gu Y.Q."/>
            <person name="Zhou H."/>
            <person name="Devos K.M."/>
            <person name="Bennetzen J.L."/>
            <person name="Unver T."/>
            <person name="Budak H."/>
            <person name="Gulick P.J."/>
            <person name="Galiba G."/>
            <person name="Kalapos B."/>
            <person name="Nelson D.R."/>
            <person name="Li P."/>
            <person name="You F.M."/>
            <person name="Luo M.C."/>
            <person name="Dvorak J."/>
        </authorList>
    </citation>
    <scope>NUCLEOTIDE SEQUENCE [LARGE SCALE GENOMIC DNA]</scope>
    <source>
        <strain evidence="2">cv. AL8/78</strain>
    </source>
</reference>
<organism evidence="2 3">
    <name type="scientific">Aegilops tauschii subsp. strangulata</name>
    <name type="common">Goatgrass</name>
    <dbReference type="NCBI Taxonomy" id="200361"/>
    <lineage>
        <taxon>Eukaryota</taxon>
        <taxon>Viridiplantae</taxon>
        <taxon>Streptophyta</taxon>
        <taxon>Embryophyta</taxon>
        <taxon>Tracheophyta</taxon>
        <taxon>Spermatophyta</taxon>
        <taxon>Magnoliopsida</taxon>
        <taxon>Liliopsida</taxon>
        <taxon>Poales</taxon>
        <taxon>Poaceae</taxon>
        <taxon>BOP clade</taxon>
        <taxon>Pooideae</taxon>
        <taxon>Triticodae</taxon>
        <taxon>Triticeae</taxon>
        <taxon>Triticinae</taxon>
        <taxon>Aegilops</taxon>
    </lineage>
</organism>
<name>A0A453DMU7_AEGTS</name>
<evidence type="ECO:0000256" key="1">
    <source>
        <dbReference type="SAM" id="MobiDB-lite"/>
    </source>
</evidence>
<dbReference type="Proteomes" id="UP000015105">
    <property type="component" value="Chromosome 3D"/>
</dbReference>
<reference evidence="3" key="1">
    <citation type="journal article" date="2014" name="Science">
        <title>Ancient hybridizations among the ancestral genomes of bread wheat.</title>
        <authorList>
            <consortium name="International Wheat Genome Sequencing Consortium,"/>
            <person name="Marcussen T."/>
            <person name="Sandve S.R."/>
            <person name="Heier L."/>
            <person name="Spannagl M."/>
            <person name="Pfeifer M."/>
            <person name="Jakobsen K.S."/>
            <person name="Wulff B.B."/>
            <person name="Steuernagel B."/>
            <person name="Mayer K.F."/>
            <person name="Olsen O.A."/>
        </authorList>
    </citation>
    <scope>NUCLEOTIDE SEQUENCE [LARGE SCALE GENOMIC DNA]</scope>
    <source>
        <strain evidence="3">cv. AL8/78</strain>
    </source>
</reference>
<evidence type="ECO:0000313" key="2">
    <source>
        <dbReference type="EnsemblPlants" id="AET3Gv20001900.1"/>
    </source>
</evidence>
<dbReference type="AlphaFoldDB" id="A0A453DMU7"/>
<keyword evidence="3" id="KW-1185">Reference proteome</keyword>
<dbReference type="EnsemblPlants" id="AET3Gv20001900.1">
    <property type="protein sequence ID" value="AET3Gv20001900.1"/>
    <property type="gene ID" value="AET3Gv20001900"/>
</dbReference>
<proteinExistence type="predicted"/>
<sequence>MLYPAGVYVESTLRVWVMSRWRGARGFTDFSLGPATGTSLGDLQGCTESRRSSTTGLWLLSLLRQRLPHRRAHAHSAVPHQQHRGGAVKGARRRSKE</sequence>
<feature type="region of interest" description="Disordered" evidence="1">
    <location>
        <begin position="70"/>
        <end position="97"/>
    </location>
</feature>
<accession>A0A453DMU7</accession>
<evidence type="ECO:0000313" key="3">
    <source>
        <dbReference type="Proteomes" id="UP000015105"/>
    </source>
</evidence>
<protein>
    <submittedName>
        <fullName evidence="2">Uncharacterized protein</fullName>
    </submittedName>
</protein>